<accession>A0ABS4QEC3</accession>
<protein>
    <submittedName>
        <fullName evidence="1">Uncharacterized protein</fullName>
    </submittedName>
</protein>
<dbReference type="EMBL" id="JAGGMR010000001">
    <property type="protein sequence ID" value="MBP2190056.1"/>
    <property type="molecule type" value="Genomic_DNA"/>
</dbReference>
<reference evidence="1 2" key="1">
    <citation type="submission" date="2021-03" db="EMBL/GenBank/DDBJ databases">
        <title>Sequencing the genomes of 1000 actinobacteria strains.</title>
        <authorList>
            <person name="Klenk H.-P."/>
        </authorList>
    </citation>
    <scope>NUCLEOTIDE SEQUENCE [LARGE SCALE GENOMIC DNA]</scope>
    <source>
        <strain evidence="1 2">DSM 45516</strain>
    </source>
</reference>
<dbReference type="RefSeq" id="WP_209889652.1">
    <property type="nucleotide sequence ID" value="NZ_JAGGMR010000001.1"/>
</dbReference>
<proteinExistence type="predicted"/>
<sequence length="139" mass="15147">MAYELSAVIGESALLEAIGSAYDVPVVLLAEGFGLIPLTEEIVTVLLAPNRRFEEVLREWSTRGPVIYAWSEMHAGLGVQAATIWENGVVTYHETGYPGRGPISLALRRLGAAGGSDRRDEFDIVGLGRHRRTSAWVPE</sequence>
<evidence type="ECO:0000313" key="2">
    <source>
        <dbReference type="Proteomes" id="UP001519325"/>
    </source>
</evidence>
<keyword evidence="2" id="KW-1185">Reference proteome</keyword>
<evidence type="ECO:0000313" key="1">
    <source>
        <dbReference type="EMBL" id="MBP2190056.1"/>
    </source>
</evidence>
<comment type="caution">
    <text evidence="1">The sequence shown here is derived from an EMBL/GenBank/DDBJ whole genome shotgun (WGS) entry which is preliminary data.</text>
</comment>
<gene>
    <name evidence="1" type="ORF">BJ987_002957</name>
</gene>
<name>A0ABS4QEC3_9NOCA</name>
<organism evidence="1 2">
    <name type="scientific">Nocardia goodfellowii</name>
    <dbReference type="NCBI Taxonomy" id="882446"/>
    <lineage>
        <taxon>Bacteria</taxon>
        <taxon>Bacillati</taxon>
        <taxon>Actinomycetota</taxon>
        <taxon>Actinomycetes</taxon>
        <taxon>Mycobacteriales</taxon>
        <taxon>Nocardiaceae</taxon>
        <taxon>Nocardia</taxon>
    </lineage>
</organism>
<dbReference type="Proteomes" id="UP001519325">
    <property type="component" value="Unassembled WGS sequence"/>
</dbReference>